<dbReference type="Pfam" id="PF00379">
    <property type="entry name" value="Chitin_bind_4"/>
    <property type="match status" value="1"/>
</dbReference>
<dbReference type="InterPro" id="IPR031311">
    <property type="entry name" value="CHIT_BIND_RR_consensus"/>
</dbReference>
<evidence type="ECO:0008006" key="6">
    <source>
        <dbReference type="Google" id="ProtNLM"/>
    </source>
</evidence>
<dbReference type="GO" id="GO:0062129">
    <property type="term" value="C:chitin-based extracellular matrix"/>
    <property type="evidence" value="ECO:0007669"/>
    <property type="project" value="TreeGrafter"/>
</dbReference>
<evidence type="ECO:0000256" key="3">
    <source>
        <dbReference type="SAM" id="MobiDB-lite"/>
    </source>
</evidence>
<dbReference type="PRINTS" id="PR00947">
    <property type="entry name" value="CUTICLE"/>
</dbReference>
<sequence>MTFEHSVAFKMWLDGAAIAEKSRAIMSTGYEATKNRERGTAGIEKSSWKTPKTMPVRMSAVHFLVALFLGYCSPARLDSTYLPPGANGAGGGPGISPPFGGSGGRPAINGNGNGGPRPVYGAPGNGAGAGAGASADAQATIISYENENDGSGTYKWSYETSNGIKADETGELKNAGSEAEAQSAVGSFSYTAPDGTEIKIEYTADENGFVPKGDHLPTPPPIPPEILKSLEDNAAEEAAGGGNGNGYPSSGGNGNGAGGGNGYKY</sequence>
<feature type="compositionally biased region" description="Gly residues" evidence="3">
    <location>
        <begin position="88"/>
        <end position="104"/>
    </location>
</feature>
<evidence type="ECO:0000256" key="2">
    <source>
        <dbReference type="PROSITE-ProRule" id="PRU00497"/>
    </source>
</evidence>
<dbReference type="AlphaFoldDB" id="A0AAR5PTI0"/>
<dbReference type="InterPro" id="IPR050468">
    <property type="entry name" value="Cuticle_Struct_Prot"/>
</dbReference>
<feature type="compositionally biased region" description="Gly residues" evidence="3">
    <location>
        <begin position="239"/>
        <end position="265"/>
    </location>
</feature>
<feature type="region of interest" description="Disordered" evidence="3">
    <location>
        <begin position="208"/>
        <end position="265"/>
    </location>
</feature>
<dbReference type="GO" id="GO:0008010">
    <property type="term" value="F:structural constituent of chitin-based larval cuticle"/>
    <property type="evidence" value="ECO:0007669"/>
    <property type="project" value="TreeGrafter"/>
</dbReference>
<reference evidence="4" key="2">
    <citation type="submission" date="2024-08" db="UniProtKB">
        <authorList>
            <consortium name="EnsemblMetazoa"/>
        </authorList>
    </citation>
    <scope>IDENTIFICATION</scope>
</reference>
<dbReference type="InterPro" id="IPR000618">
    <property type="entry name" value="Insect_cuticle"/>
</dbReference>
<dbReference type="PANTHER" id="PTHR10380:SF173">
    <property type="entry name" value="CUTICULAR PROTEIN 47EF, ISOFORM C-RELATED"/>
    <property type="match status" value="1"/>
</dbReference>
<dbReference type="PROSITE" id="PS00233">
    <property type="entry name" value="CHIT_BIND_RR_1"/>
    <property type="match status" value="1"/>
</dbReference>
<dbReference type="PROSITE" id="PS51155">
    <property type="entry name" value="CHIT_BIND_RR_2"/>
    <property type="match status" value="1"/>
</dbReference>
<evidence type="ECO:0000313" key="5">
    <source>
        <dbReference type="Proteomes" id="UP000019118"/>
    </source>
</evidence>
<protein>
    <recommendedName>
        <fullName evidence="6">Pupal cuticle protein 20-like</fullName>
    </recommendedName>
</protein>
<organism evidence="4 5">
    <name type="scientific">Dendroctonus ponderosae</name>
    <name type="common">Mountain pine beetle</name>
    <dbReference type="NCBI Taxonomy" id="77166"/>
    <lineage>
        <taxon>Eukaryota</taxon>
        <taxon>Metazoa</taxon>
        <taxon>Ecdysozoa</taxon>
        <taxon>Arthropoda</taxon>
        <taxon>Hexapoda</taxon>
        <taxon>Insecta</taxon>
        <taxon>Pterygota</taxon>
        <taxon>Neoptera</taxon>
        <taxon>Endopterygota</taxon>
        <taxon>Coleoptera</taxon>
        <taxon>Polyphaga</taxon>
        <taxon>Cucujiformia</taxon>
        <taxon>Curculionidae</taxon>
        <taxon>Scolytinae</taxon>
        <taxon>Dendroctonus</taxon>
    </lineage>
</organism>
<dbReference type="PANTHER" id="PTHR10380">
    <property type="entry name" value="CUTICLE PROTEIN"/>
    <property type="match status" value="1"/>
</dbReference>
<evidence type="ECO:0000313" key="4">
    <source>
        <dbReference type="EnsemblMetazoa" id="XP_019764111.1"/>
    </source>
</evidence>
<accession>A0AAR5PTI0</accession>
<dbReference type="EnsemblMetazoa" id="XM_019908552.1">
    <property type="protein sequence ID" value="XP_019764111.1"/>
    <property type="gene ID" value="LOC109540261"/>
</dbReference>
<keyword evidence="1 2" id="KW-0193">Cuticle</keyword>
<proteinExistence type="predicted"/>
<feature type="region of interest" description="Disordered" evidence="3">
    <location>
        <begin position="88"/>
        <end position="132"/>
    </location>
</feature>
<name>A0AAR5PTI0_DENPD</name>
<evidence type="ECO:0000256" key="1">
    <source>
        <dbReference type="ARBA" id="ARBA00022460"/>
    </source>
</evidence>
<keyword evidence="5" id="KW-1185">Reference proteome</keyword>
<reference evidence="5" key="1">
    <citation type="journal article" date="2013" name="Genome Biol.">
        <title>Draft genome of the mountain pine beetle, Dendroctonus ponderosae Hopkins, a major forest pest.</title>
        <authorList>
            <person name="Keeling C.I."/>
            <person name="Yuen M.M."/>
            <person name="Liao N.Y."/>
            <person name="Docking T.R."/>
            <person name="Chan S.K."/>
            <person name="Taylor G.A."/>
            <person name="Palmquist D.L."/>
            <person name="Jackman S.D."/>
            <person name="Nguyen A."/>
            <person name="Li M."/>
            <person name="Henderson H."/>
            <person name="Janes J.K."/>
            <person name="Zhao Y."/>
            <person name="Pandoh P."/>
            <person name="Moore R."/>
            <person name="Sperling F.A."/>
            <person name="Huber D.P."/>
            <person name="Birol I."/>
            <person name="Jones S.J."/>
            <person name="Bohlmann J."/>
        </authorList>
    </citation>
    <scope>NUCLEOTIDE SEQUENCE</scope>
</reference>
<dbReference type="Proteomes" id="UP000019118">
    <property type="component" value="Unassembled WGS sequence"/>
</dbReference>